<evidence type="ECO:0000313" key="3">
    <source>
        <dbReference type="Proteomes" id="UP000657918"/>
    </source>
</evidence>
<dbReference type="AlphaFoldDB" id="A0A835JNC3"/>
<dbReference type="EMBL" id="JADGMS010000011">
    <property type="protein sequence ID" value="KAF9672596.1"/>
    <property type="molecule type" value="Genomic_DNA"/>
</dbReference>
<feature type="region of interest" description="Disordered" evidence="1">
    <location>
        <begin position="337"/>
        <end position="363"/>
    </location>
</feature>
<accession>A0A835JNC3</accession>
<dbReference type="Proteomes" id="UP000657918">
    <property type="component" value="Chromosome 11"/>
</dbReference>
<reference evidence="2 3" key="1">
    <citation type="submission" date="2020-10" db="EMBL/GenBank/DDBJ databases">
        <title>Plant Genome Project.</title>
        <authorList>
            <person name="Zhang R.-G."/>
        </authorList>
    </citation>
    <scope>NUCLEOTIDE SEQUENCE [LARGE SCALE GENOMIC DNA]</scope>
    <source>
        <strain evidence="2">FAFU-HL-1</strain>
        <tissue evidence="2">Leaf</tissue>
    </source>
</reference>
<evidence type="ECO:0000313" key="2">
    <source>
        <dbReference type="EMBL" id="KAF9672596.1"/>
    </source>
</evidence>
<gene>
    <name evidence="2" type="ORF">SADUNF_Sadunf11G0058600</name>
</gene>
<keyword evidence="3" id="KW-1185">Reference proteome</keyword>
<sequence>MGIVDGSETSPPQFTSSENKTQGILNSGYVVWQYKDQTILGWIISSLSPAVVSTIYGLETSRLAWQALGARFAAPSTSRISLIKRKLQSLQQGSMQCQQFLDAVKSLADELSAVGKPIDDSNLILSILNGLNSSFHSFVTTYMLLAKEKSMSFSDFHAELLNFDLMQKFHSQTLQQEMGSYAFCSHKPGSKTGFRHNNKTRFSGSSKVSSPALSQFRQPLPHLPSSSSTVPVVILQQIWLLWLLRLILLTSIKINGMRIVVPTFMSPQILPILQLLNRTLNPLVLPFSSPPFNFFPVSSSPIVSPASICHDNTISSIPDPPSPASLIHVPVLSTGHQESSINHPTSHTHLPPVSNSSHETTFSDPVVTNRTLSHPSSCIITRSQTGHSKPHSFPDFQLHYTTRHPLQALHAGIYIRLDVSSRAGLQTRAVLSIRVLDADPTLTNHENGLTNIFMEK</sequence>
<organism evidence="2 3">
    <name type="scientific">Salix dunnii</name>
    <dbReference type="NCBI Taxonomy" id="1413687"/>
    <lineage>
        <taxon>Eukaryota</taxon>
        <taxon>Viridiplantae</taxon>
        <taxon>Streptophyta</taxon>
        <taxon>Embryophyta</taxon>
        <taxon>Tracheophyta</taxon>
        <taxon>Spermatophyta</taxon>
        <taxon>Magnoliopsida</taxon>
        <taxon>eudicotyledons</taxon>
        <taxon>Gunneridae</taxon>
        <taxon>Pentapetalae</taxon>
        <taxon>rosids</taxon>
        <taxon>fabids</taxon>
        <taxon>Malpighiales</taxon>
        <taxon>Salicaceae</taxon>
        <taxon>Saliceae</taxon>
        <taxon>Salix</taxon>
    </lineage>
</organism>
<protein>
    <submittedName>
        <fullName evidence="2">Uncharacterized protein</fullName>
    </submittedName>
</protein>
<comment type="caution">
    <text evidence="2">The sequence shown here is derived from an EMBL/GenBank/DDBJ whole genome shotgun (WGS) entry which is preliminary data.</text>
</comment>
<evidence type="ECO:0000256" key="1">
    <source>
        <dbReference type="SAM" id="MobiDB-lite"/>
    </source>
</evidence>
<dbReference type="OrthoDB" id="1845088at2759"/>
<dbReference type="Pfam" id="PF14223">
    <property type="entry name" value="Retrotran_gag_2"/>
    <property type="match status" value="1"/>
</dbReference>
<name>A0A835JNC3_9ROSI</name>
<proteinExistence type="predicted"/>
<dbReference type="PANTHER" id="PTHR47481:SF34">
    <property type="entry name" value="CCHC-TYPE DOMAIN-CONTAINING PROTEIN"/>
    <property type="match status" value="1"/>
</dbReference>
<dbReference type="PANTHER" id="PTHR47481">
    <property type="match status" value="1"/>
</dbReference>